<evidence type="ECO:0000313" key="4">
    <source>
        <dbReference type="Proteomes" id="UP001365542"/>
    </source>
</evidence>
<dbReference type="SMART" id="SM01111">
    <property type="entry name" value="CVNH"/>
    <property type="match status" value="1"/>
</dbReference>
<dbReference type="InterPro" id="IPR036673">
    <property type="entry name" value="Cyanovirin-N_sf"/>
</dbReference>
<gene>
    <name evidence="3" type="ORF">TWF694_000244</name>
</gene>
<dbReference type="Gene3D" id="2.30.60.10">
    <property type="entry name" value="Cyanovirin-N"/>
    <property type="match status" value="1"/>
</dbReference>
<protein>
    <recommendedName>
        <fullName evidence="2">Cyanovirin-N domain-containing protein</fullName>
    </recommendedName>
</protein>
<dbReference type="EMBL" id="JAVHJO010000001">
    <property type="protein sequence ID" value="KAK6543498.1"/>
    <property type="molecule type" value="Genomic_DNA"/>
</dbReference>
<feature type="chain" id="PRO_5043564318" description="Cyanovirin-N domain-containing protein" evidence="1">
    <location>
        <begin position="19"/>
        <end position="142"/>
    </location>
</feature>
<evidence type="ECO:0000256" key="1">
    <source>
        <dbReference type="SAM" id="SignalP"/>
    </source>
</evidence>
<dbReference type="AlphaFoldDB" id="A0AAV9XUP8"/>
<keyword evidence="1" id="KW-0732">Signal</keyword>
<dbReference type="Proteomes" id="UP001365542">
    <property type="component" value="Unassembled WGS sequence"/>
</dbReference>
<evidence type="ECO:0000259" key="2">
    <source>
        <dbReference type="SMART" id="SM01111"/>
    </source>
</evidence>
<proteinExistence type="predicted"/>
<sequence length="142" mass="14687">MKFLSLAVLALPSVFAAALPNTVSGDNLAKRSGGGALRTCTNAGAVLKGKDIYVEAFCSDGHGGSPLASVDVNTCIANDNGNLHWRKNGGFSGSCTIDLATGVQSNGYLIARCRKDNGSTVITGIYLNDHLVNRNGKLACEV</sequence>
<feature type="signal peptide" evidence="1">
    <location>
        <begin position="1"/>
        <end position="18"/>
    </location>
</feature>
<dbReference type="InterPro" id="IPR011058">
    <property type="entry name" value="Cyanovirin-N"/>
</dbReference>
<comment type="caution">
    <text evidence="3">The sequence shown here is derived from an EMBL/GenBank/DDBJ whole genome shotgun (WGS) entry which is preliminary data.</text>
</comment>
<evidence type="ECO:0000313" key="3">
    <source>
        <dbReference type="EMBL" id="KAK6543498.1"/>
    </source>
</evidence>
<dbReference type="SUPFAM" id="SSF51322">
    <property type="entry name" value="Cyanovirin-N"/>
    <property type="match status" value="1"/>
</dbReference>
<feature type="domain" description="Cyanovirin-N" evidence="2">
    <location>
        <begin position="35"/>
        <end position="140"/>
    </location>
</feature>
<dbReference type="Pfam" id="PF08881">
    <property type="entry name" value="CVNH"/>
    <property type="match status" value="1"/>
</dbReference>
<accession>A0AAV9XUP8</accession>
<name>A0AAV9XUP8_9PEZI</name>
<keyword evidence="4" id="KW-1185">Reference proteome</keyword>
<reference evidence="3 4" key="1">
    <citation type="submission" date="2019-10" db="EMBL/GenBank/DDBJ databases">
        <authorList>
            <person name="Palmer J.M."/>
        </authorList>
    </citation>
    <scope>NUCLEOTIDE SEQUENCE [LARGE SCALE GENOMIC DNA]</scope>
    <source>
        <strain evidence="3 4">TWF694</strain>
    </source>
</reference>
<organism evidence="3 4">
    <name type="scientific">Orbilia ellipsospora</name>
    <dbReference type="NCBI Taxonomy" id="2528407"/>
    <lineage>
        <taxon>Eukaryota</taxon>
        <taxon>Fungi</taxon>
        <taxon>Dikarya</taxon>
        <taxon>Ascomycota</taxon>
        <taxon>Pezizomycotina</taxon>
        <taxon>Orbiliomycetes</taxon>
        <taxon>Orbiliales</taxon>
        <taxon>Orbiliaceae</taxon>
        <taxon>Orbilia</taxon>
    </lineage>
</organism>